<dbReference type="Pfam" id="PF16021">
    <property type="entry name" value="PDCD7"/>
    <property type="match status" value="1"/>
</dbReference>
<dbReference type="InterPro" id="IPR031974">
    <property type="entry name" value="PDCD7"/>
</dbReference>
<sequence length="297" mass="34441">MSLNEAKKQLADAIAKYEHLKLKLSDKDNLESYSEQEWHAHLSNLGLQTAQLINTSRVYDDDNLLNLLKRKQNKLKRHRAWKKKHKKRVQQKKKQQLKKNEKWIKDIEWKVTVAPSVNAAAIAAAKTAASSETQQQQSNNKKLIKTLSKKLALLTEIRALRRKKLESQGHFFADEGDAFFNKVKEWHQRNETANVPTQDEQQSPPPQQQQQQEKKQLVIHPEDTWHHMGIDKVAYNYWCGSGQSLETLLNTRRLWDQYILLNNSDDDLNPHANLHKVPPTFVTPAPPANAIWASYLL</sequence>
<organism evidence="2 3">
    <name type="scientific">Mucor lusitanicus CBS 277.49</name>
    <dbReference type="NCBI Taxonomy" id="747725"/>
    <lineage>
        <taxon>Eukaryota</taxon>
        <taxon>Fungi</taxon>
        <taxon>Fungi incertae sedis</taxon>
        <taxon>Mucoromycota</taxon>
        <taxon>Mucoromycotina</taxon>
        <taxon>Mucoromycetes</taxon>
        <taxon>Mucorales</taxon>
        <taxon>Mucorineae</taxon>
        <taxon>Mucoraceae</taxon>
        <taxon>Mucor</taxon>
    </lineage>
</organism>
<evidence type="ECO:0000313" key="3">
    <source>
        <dbReference type="Proteomes" id="UP000077051"/>
    </source>
</evidence>
<dbReference type="VEuPathDB" id="FungiDB:MUCCIDRAFT_114669"/>
<dbReference type="STRING" id="747725.A0A168I2S5"/>
<dbReference type="OrthoDB" id="2289628at2759"/>
<dbReference type="PANTHER" id="PTHR48190">
    <property type="entry name" value="PROGRAMMED CELL DEATH PROTEIN 7"/>
    <property type="match status" value="1"/>
</dbReference>
<dbReference type="GO" id="GO:0005689">
    <property type="term" value="C:U12-type spliceosomal complex"/>
    <property type="evidence" value="ECO:0007669"/>
    <property type="project" value="TreeGrafter"/>
</dbReference>
<reference evidence="2 3" key="1">
    <citation type="submission" date="2015-06" db="EMBL/GenBank/DDBJ databases">
        <title>Expansion of signal transduction pathways in fungi by whole-genome duplication.</title>
        <authorList>
            <consortium name="DOE Joint Genome Institute"/>
            <person name="Corrochano L.M."/>
            <person name="Kuo A."/>
            <person name="Marcet-Houben M."/>
            <person name="Polaino S."/>
            <person name="Salamov A."/>
            <person name="Villalobos J.M."/>
            <person name="Alvarez M.I."/>
            <person name="Avalos J."/>
            <person name="Benito E.P."/>
            <person name="Benoit I."/>
            <person name="Burger G."/>
            <person name="Camino L.P."/>
            <person name="Canovas D."/>
            <person name="Cerda-Olmedo E."/>
            <person name="Cheng J.-F."/>
            <person name="Dominguez A."/>
            <person name="Elias M."/>
            <person name="Eslava A.P."/>
            <person name="Glaser F."/>
            <person name="Grimwood J."/>
            <person name="Gutierrez G."/>
            <person name="Heitman J."/>
            <person name="Henrissat B."/>
            <person name="Iturriaga E.A."/>
            <person name="Lang B.F."/>
            <person name="Lavin J.L."/>
            <person name="Lee S."/>
            <person name="Li W."/>
            <person name="Lindquist E."/>
            <person name="Lopez-Garcia S."/>
            <person name="Luque E.M."/>
            <person name="Marcos A.T."/>
            <person name="Martin J."/>
            <person name="Mccluskey K."/>
            <person name="Medina H.R."/>
            <person name="Miralles-Duran A."/>
            <person name="Miyazaki A."/>
            <person name="Munoz-Torres E."/>
            <person name="Oguiza J.A."/>
            <person name="Ohm R."/>
            <person name="Olmedo M."/>
            <person name="Orejas M."/>
            <person name="Ortiz-Castellanos L."/>
            <person name="Pisabarro A.G."/>
            <person name="Rodriguez-Romero J."/>
            <person name="Ruiz-Herrera J."/>
            <person name="Ruiz-Vazquez R."/>
            <person name="Sanz C."/>
            <person name="Schackwitz W."/>
            <person name="Schmutz J."/>
            <person name="Shahriari M."/>
            <person name="Shelest E."/>
            <person name="Silva-Franco F."/>
            <person name="Soanes D."/>
            <person name="Syed K."/>
            <person name="Tagua V.G."/>
            <person name="Talbot N.J."/>
            <person name="Thon M."/>
            <person name="De Vries R.P."/>
            <person name="Wiebenga A."/>
            <person name="Yadav J.S."/>
            <person name="Braun E.L."/>
            <person name="Baker S."/>
            <person name="Garre V."/>
            <person name="Horwitz B."/>
            <person name="Torres-Martinez S."/>
            <person name="Idnurm A."/>
            <person name="Herrera-Estrella A."/>
            <person name="Gabaldon T."/>
            <person name="Grigoriev I.V."/>
        </authorList>
    </citation>
    <scope>NUCLEOTIDE SEQUENCE [LARGE SCALE GENOMIC DNA]</scope>
    <source>
        <strain evidence="2 3">CBS 277.49</strain>
    </source>
</reference>
<keyword evidence="3" id="KW-1185">Reference proteome</keyword>
<proteinExistence type="predicted"/>
<dbReference type="AlphaFoldDB" id="A0A168I2S5"/>
<evidence type="ECO:0000313" key="2">
    <source>
        <dbReference type="EMBL" id="OAC99482.1"/>
    </source>
</evidence>
<dbReference type="PANTHER" id="PTHR48190:SF2">
    <property type="entry name" value="PROGRAMMED CELL DEATH PROTEIN 7"/>
    <property type="match status" value="1"/>
</dbReference>
<gene>
    <name evidence="2" type="ORF">MUCCIDRAFT_114669</name>
</gene>
<dbReference type="InterPro" id="IPR052831">
    <property type="entry name" value="Apoptosis_promoter"/>
</dbReference>
<evidence type="ECO:0000256" key="1">
    <source>
        <dbReference type="SAM" id="MobiDB-lite"/>
    </source>
</evidence>
<name>A0A168I2S5_MUCCL</name>
<accession>A0A168I2S5</accession>
<feature type="region of interest" description="Disordered" evidence="1">
    <location>
        <begin position="75"/>
        <end position="97"/>
    </location>
</feature>
<dbReference type="EMBL" id="AMYB01000008">
    <property type="protein sequence ID" value="OAC99482.1"/>
    <property type="molecule type" value="Genomic_DNA"/>
</dbReference>
<comment type="caution">
    <text evidence="2">The sequence shown here is derived from an EMBL/GenBank/DDBJ whole genome shotgun (WGS) entry which is preliminary data.</text>
</comment>
<feature type="region of interest" description="Disordered" evidence="1">
    <location>
        <begin position="191"/>
        <end position="216"/>
    </location>
</feature>
<dbReference type="Proteomes" id="UP000077051">
    <property type="component" value="Unassembled WGS sequence"/>
</dbReference>
<protein>
    <submittedName>
        <fullName evidence="2">Uncharacterized protein</fullName>
    </submittedName>
</protein>